<keyword evidence="3" id="KW-0804">Transcription</keyword>
<accession>A0A495MB12</accession>
<name>A0A495MB12_9FLAO</name>
<organism evidence="5 6">
    <name type="scientific">Flavobacterium endophyticum</name>
    <dbReference type="NCBI Taxonomy" id="1540163"/>
    <lineage>
        <taxon>Bacteria</taxon>
        <taxon>Pseudomonadati</taxon>
        <taxon>Bacteroidota</taxon>
        <taxon>Flavobacteriia</taxon>
        <taxon>Flavobacteriales</taxon>
        <taxon>Flavobacteriaceae</taxon>
        <taxon>Flavobacterium</taxon>
    </lineage>
</organism>
<keyword evidence="2 5" id="KW-0238">DNA-binding</keyword>
<dbReference type="InterPro" id="IPR050204">
    <property type="entry name" value="AraC_XylS_family_regulators"/>
</dbReference>
<dbReference type="SMART" id="SM00342">
    <property type="entry name" value="HTH_ARAC"/>
    <property type="match status" value="1"/>
</dbReference>
<dbReference type="EMBL" id="RBLC01000002">
    <property type="protein sequence ID" value="RKS23176.1"/>
    <property type="molecule type" value="Genomic_DNA"/>
</dbReference>
<dbReference type="OrthoDB" id="511992at2"/>
<dbReference type="Pfam" id="PF12833">
    <property type="entry name" value="HTH_18"/>
    <property type="match status" value="1"/>
</dbReference>
<dbReference type="InterPro" id="IPR009057">
    <property type="entry name" value="Homeodomain-like_sf"/>
</dbReference>
<protein>
    <submittedName>
        <fullName evidence="5">AraC-like DNA-binding protein</fullName>
    </submittedName>
</protein>
<dbReference type="AlphaFoldDB" id="A0A495MB12"/>
<keyword evidence="6" id="KW-1185">Reference proteome</keyword>
<dbReference type="RefSeq" id="WP_121376398.1">
    <property type="nucleotide sequence ID" value="NZ_RBLC01000002.1"/>
</dbReference>
<dbReference type="InterPro" id="IPR046532">
    <property type="entry name" value="DUF6597"/>
</dbReference>
<dbReference type="InterPro" id="IPR018060">
    <property type="entry name" value="HTH_AraC"/>
</dbReference>
<dbReference type="PROSITE" id="PS01124">
    <property type="entry name" value="HTH_ARAC_FAMILY_2"/>
    <property type="match status" value="1"/>
</dbReference>
<dbReference type="Pfam" id="PF20240">
    <property type="entry name" value="DUF6597"/>
    <property type="match status" value="1"/>
</dbReference>
<evidence type="ECO:0000313" key="5">
    <source>
        <dbReference type="EMBL" id="RKS23176.1"/>
    </source>
</evidence>
<dbReference type="GO" id="GO:0043565">
    <property type="term" value="F:sequence-specific DNA binding"/>
    <property type="evidence" value="ECO:0007669"/>
    <property type="project" value="InterPro"/>
</dbReference>
<dbReference type="Proteomes" id="UP000277579">
    <property type="component" value="Unassembled WGS sequence"/>
</dbReference>
<gene>
    <name evidence="5" type="ORF">CLV94_2081</name>
</gene>
<evidence type="ECO:0000256" key="2">
    <source>
        <dbReference type="ARBA" id="ARBA00023125"/>
    </source>
</evidence>
<dbReference type="SUPFAM" id="SSF46689">
    <property type="entry name" value="Homeodomain-like"/>
    <property type="match status" value="1"/>
</dbReference>
<evidence type="ECO:0000313" key="6">
    <source>
        <dbReference type="Proteomes" id="UP000277579"/>
    </source>
</evidence>
<keyword evidence="1" id="KW-0805">Transcription regulation</keyword>
<dbReference type="Gene3D" id="1.10.10.60">
    <property type="entry name" value="Homeodomain-like"/>
    <property type="match status" value="1"/>
</dbReference>
<reference evidence="5 6" key="1">
    <citation type="submission" date="2018-10" db="EMBL/GenBank/DDBJ databases">
        <title>Genomic Encyclopedia of Archaeal and Bacterial Type Strains, Phase II (KMG-II): from individual species to whole genera.</title>
        <authorList>
            <person name="Goeker M."/>
        </authorList>
    </citation>
    <scope>NUCLEOTIDE SEQUENCE [LARGE SCALE GENOMIC DNA]</scope>
    <source>
        <strain evidence="5 6">DSM 29537</strain>
    </source>
</reference>
<dbReference type="GO" id="GO:0003700">
    <property type="term" value="F:DNA-binding transcription factor activity"/>
    <property type="evidence" value="ECO:0007669"/>
    <property type="project" value="InterPro"/>
</dbReference>
<sequence>MQIPPSPFLQHIVRHYLILSNEAVTATDFRIFSDGSPGIVFHRKAPFKEKNETEDNFSLQPDCFVYGQITRFNTLSATGEIDMLVVVLQPTALFKLFTIPAFEINDKTLPFTELAGHSGRLLIEKIQSLSENASAIAAIENFLLGQLLKNSYNDSLVSMAVQQIHIHKGKNSLAEMLKGIPATERQLERKFNEHIGLSPKKFADIVRFQHSLKSLKQISPEANLTEVSYACGYYDQPHLNNSFKKFTGLTPVQYQANNNLLAVNFLLLA</sequence>
<dbReference type="PANTHER" id="PTHR46796:SF13">
    <property type="entry name" value="HTH-TYPE TRANSCRIPTIONAL ACTIVATOR RHAS"/>
    <property type="match status" value="1"/>
</dbReference>
<evidence type="ECO:0000259" key="4">
    <source>
        <dbReference type="PROSITE" id="PS01124"/>
    </source>
</evidence>
<comment type="caution">
    <text evidence="5">The sequence shown here is derived from an EMBL/GenBank/DDBJ whole genome shotgun (WGS) entry which is preliminary data.</text>
</comment>
<evidence type="ECO:0000256" key="1">
    <source>
        <dbReference type="ARBA" id="ARBA00023015"/>
    </source>
</evidence>
<evidence type="ECO:0000256" key="3">
    <source>
        <dbReference type="ARBA" id="ARBA00023163"/>
    </source>
</evidence>
<dbReference type="PANTHER" id="PTHR46796">
    <property type="entry name" value="HTH-TYPE TRANSCRIPTIONAL ACTIVATOR RHAS-RELATED"/>
    <property type="match status" value="1"/>
</dbReference>
<proteinExistence type="predicted"/>
<feature type="domain" description="HTH araC/xylS-type" evidence="4">
    <location>
        <begin position="154"/>
        <end position="257"/>
    </location>
</feature>